<dbReference type="Proteomes" id="UP000595254">
    <property type="component" value="Chromosome"/>
</dbReference>
<reference evidence="6 7" key="1">
    <citation type="submission" date="2021-01" db="EMBL/GenBank/DDBJ databases">
        <title>FDA dAtabase for Regulatory Grade micrObial Sequences (FDA-ARGOS): Supporting development and validation of Infectious Disease Dx tests.</title>
        <authorList>
            <person name="Nelson B."/>
            <person name="Plummer A."/>
            <person name="Tallon L."/>
            <person name="Sadzewicz L."/>
            <person name="Zhao X."/>
            <person name="Boylan J."/>
            <person name="Ott S."/>
            <person name="Bowen H."/>
            <person name="Vavikolanu K."/>
            <person name="Mehta A."/>
            <person name="Aluvathingal J."/>
            <person name="Nadendla S."/>
            <person name="Myers T."/>
            <person name="Yan Y."/>
            <person name="Sichtig H."/>
        </authorList>
    </citation>
    <scope>NUCLEOTIDE SEQUENCE [LARGE SCALE GENOMIC DNA]</scope>
    <source>
        <strain evidence="6 7">FDAARGOS_1161</strain>
    </source>
</reference>
<dbReference type="GO" id="GO:0004725">
    <property type="term" value="F:protein tyrosine phosphatase activity"/>
    <property type="evidence" value="ECO:0007669"/>
    <property type="project" value="InterPro"/>
</dbReference>
<feature type="active site" description="Nucleophile" evidence="4">
    <location>
        <position position="8"/>
    </location>
</feature>
<dbReference type="PANTHER" id="PTHR11717">
    <property type="entry name" value="LOW MOLECULAR WEIGHT PROTEIN TYROSINE PHOSPHATASE"/>
    <property type="match status" value="1"/>
</dbReference>
<evidence type="ECO:0000256" key="2">
    <source>
        <dbReference type="ARBA" id="ARBA00022801"/>
    </source>
</evidence>
<name>A0A974NJL1_PERPY</name>
<organism evidence="6 7">
    <name type="scientific">Peribacillus psychrosaccharolyticus</name>
    <name type="common">Bacillus psychrosaccharolyticus</name>
    <dbReference type="NCBI Taxonomy" id="1407"/>
    <lineage>
        <taxon>Bacteria</taxon>
        <taxon>Bacillati</taxon>
        <taxon>Bacillota</taxon>
        <taxon>Bacilli</taxon>
        <taxon>Bacillales</taxon>
        <taxon>Bacillaceae</taxon>
        <taxon>Peribacillus</taxon>
    </lineage>
</organism>
<protein>
    <submittedName>
        <fullName evidence="6">Low molecular weight protein arginine phosphatase</fullName>
    </submittedName>
</protein>
<evidence type="ECO:0000256" key="3">
    <source>
        <dbReference type="ARBA" id="ARBA00022912"/>
    </source>
</evidence>
<evidence type="ECO:0000313" key="7">
    <source>
        <dbReference type="Proteomes" id="UP000595254"/>
    </source>
</evidence>
<dbReference type="CDD" id="cd16344">
    <property type="entry name" value="LMWPAP"/>
    <property type="match status" value="1"/>
</dbReference>
<dbReference type="Gene3D" id="3.40.50.2300">
    <property type="match status" value="1"/>
</dbReference>
<evidence type="ECO:0000259" key="5">
    <source>
        <dbReference type="SMART" id="SM00226"/>
    </source>
</evidence>
<feature type="active site" description="Proton donor" evidence="4">
    <location>
        <position position="118"/>
    </location>
</feature>
<evidence type="ECO:0000313" key="6">
    <source>
        <dbReference type="EMBL" id="QQS99056.1"/>
    </source>
</evidence>
<evidence type="ECO:0000256" key="4">
    <source>
        <dbReference type="PIRSR" id="PIRSR617867-1"/>
    </source>
</evidence>
<dbReference type="RefSeq" id="WP_040372821.1">
    <property type="nucleotide sequence ID" value="NZ_CP068053.1"/>
</dbReference>
<comment type="similarity">
    <text evidence="1">Belongs to the low molecular weight phosphotyrosine protein phosphatase family.</text>
</comment>
<dbReference type="SMART" id="SM00226">
    <property type="entry name" value="LMWPc"/>
    <property type="match status" value="1"/>
</dbReference>
<dbReference type="InterPro" id="IPR017867">
    <property type="entry name" value="Tyr_phospatase_low_mol_wt"/>
</dbReference>
<keyword evidence="2" id="KW-0378">Hydrolase</keyword>
<dbReference type="KEGG" id="ppsr:I6J18_15565"/>
<dbReference type="InterPro" id="IPR023485">
    <property type="entry name" value="Ptyr_pPase"/>
</dbReference>
<dbReference type="InterPro" id="IPR036196">
    <property type="entry name" value="Ptyr_pPase_sf"/>
</dbReference>
<feature type="domain" description="Phosphotyrosine protein phosphatase I" evidence="5">
    <location>
        <begin position="2"/>
        <end position="144"/>
    </location>
</feature>
<feature type="active site" evidence="4">
    <location>
        <position position="14"/>
    </location>
</feature>
<dbReference type="SUPFAM" id="SSF52788">
    <property type="entry name" value="Phosphotyrosine protein phosphatases I"/>
    <property type="match status" value="1"/>
</dbReference>
<dbReference type="PANTHER" id="PTHR11717:SF31">
    <property type="entry name" value="LOW MOLECULAR WEIGHT PROTEIN-TYROSINE-PHOSPHATASE ETP-RELATED"/>
    <property type="match status" value="1"/>
</dbReference>
<proteinExistence type="inferred from homology"/>
<keyword evidence="7" id="KW-1185">Reference proteome</keyword>
<sequence length="147" mass="16683">MYRVLFVCTGNTCRSPMAEAILKNKHIPEIEVKSAGVYAEAGQDASSHAKKVMKQNSLEHVHVSQLLSDTEIEWATHIFTMTESHKALIMNAYPHAMDKTFTLKEFVTSDQVNRDVIDPFGGSVERYKQTFNELDVLIDGLLRKLRE</sequence>
<gene>
    <name evidence="6" type="ORF">I6J18_15565</name>
</gene>
<dbReference type="Pfam" id="PF01451">
    <property type="entry name" value="LMWPc"/>
    <property type="match status" value="1"/>
</dbReference>
<dbReference type="PRINTS" id="PR00719">
    <property type="entry name" value="LMWPTPASE"/>
</dbReference>
<dbReference type="EMBL" id="CP068053">
    <property type="protein sequence ID" value="QQS99056.1"/>
    <property type="molecule type" value="Genomic_DNA"/>
</dbReference>
<dbReference type="AlphaFoldDB" id="A0A974NJL1"/>
<keyword evidence="3" id="KW-0904">Protein phosphatase</keyword>
<accession>A0A974NJL1</accession>
<dbReference type="InterPro" id="IPR050438">
    <property type="entry name" value="LMW_PTPase"/>
</dbReference>
<evidence type="ECO:0000256" key="1">
    <source>
        <dbReference type="ARBA" id="ARBA00011063"/>
    </source>
</evidence>